<dbReference type="SUPFAM" id="SSF53756">
    <property type="entry name" value="UDP-Glycosyltransferase/glycogen phosphorylase"/>
    <property type="match status" value="1"/>
</dbReference>
<name>A0A6N9TK43_DISTH</name>
<evidence type="ECO:0000256" key="1">
    <source>
        <dbReference type="ARBA" id="ARBA00022676"/>
    </source>
</evidence>
<dbReference type="Proteomes" id="UP000469346">
    <property type="component" value="Unassembled WGS sequence"/>
</dbReference>
<keyword evidence="2 6" id="KW-0808">Transferase</keyword>
<dbReference type="GO" id="GO:0008713">
    <property type="term" value="F:ADP-heptose-lipopolysaccharide heptosyltransferase activity"/>
    <property type="evidence" value="ECO:0007669"/>
    <property type="project" value="UniProtKB-EC"/>
</dbReference>
<evidence type="ECO:0000256" key="4">
    <source>
        <dbReference type="ARBA" id="ARBA00044042"/>
    </source>
</evidence>
<sequence>MKTLPPDGAPRILVRAANWIGDAVMSTPALEALRGRFPGSPVTVLGRPWVLPVFSAHPSVTGVLPLDVRGGARGVVDRFRAAAALRDRAFDLAVILPNSLDSALVPWLARIPERVGYAADGRSGLLTRAVPVPAEKTLRHEIYHYLDLVAALGGDGDGAPVRAAPGGDAPCLSLRVPPEGEAGADRLLAARGVPPSAPLIGFNPGAAYGPAKCWPVERFAELGRRLLAETGAHLLVFGTARERPQAEAICGAVGPRAHDLAGATSLAEAMALVGRLRLFVTNDSGLMHVGAALDVPLVAIFGSTNPVTTGPWSIRSTVIRHELPCSPCLRRSCPGGFECMKGIGVDEVLAACRRRLERDA</sequence>
<dbReference type="RefSeq" id="WP_163297785.1">
    <property type="nucleotide sequence ID" value="NZ_JAAGRR010000011.1"/>
</dbReference>
<comment type="similarity">
    <text evidence="3">Belongs to the glycosyltransferase 9 family.</text>
</comment>
<dbReference type="InterPro" id="IPR011910">
    <property type="entry name" value="RfaF"/>
</dbReference>
<dbReference type="InterPro" id="IPR002201">
    <property type="entry name" value="Glyco_trans_9"/>
</dbReference>
<dbReference type="InterPro" id="IPR051199">
    <property type="entry name" value="LPS_LOS_Heptosyltrfase"/>
</dbReference>
<evidence type="ECO:0000256" key="2">
    <source>
        <dbReference type="ARBA" id="ARBA00022679"/>
    </source>
</evidence>
<dbReference type="PANTHER" id="PTHR30160">
    <property type="entry name" value="TETRAACYLDISACCHARIDE 4'-KINASE-RELATED"/>
    <property type="match status" value="1"/>
</dbReference>
<protein>
    <recommendedName>
        <fullName evidence="4">lipopolysaccharide heptosyltransferase II</fullName>
        <ecNumber evidence="4">2.4.99.24</ecNumber>
    </recommendedName>
</protein>
<comment type="caution">
    <text evidence="6">The sequence shown here is derived from an EMBL/GenBank/DDBJ whole genome shotgun (WGS) entry which is preliminary data.</text>
</comment>
<dbReference type="AlphaFoldDB" id="A0A6N9TK43"/>
<accession>A0A6N9TK43</accession>
<dbReference type="EC" id="2.4.99.24" evidence="4"/>
<proteinExistence type="inferred from homology"/>
<comment type="catalytic activity">
    <reaction evidence="5">
        <text>an L-alpha-D-Hep-(1-&gt;5)-[alpha-Kdo-(2-&gt;4)]-alpha-Kdo-(2-&gt;6)-lipid A + ADP-L-glycero-beta-D-manno-heptose = an L-alpha-D-Hep-(1-&gt;3)-L-alpha-D-Hep-(1-&gt;5)-[alpha-Kdo-(2-&gt;4)]-alpha-Kdo-(2-&gt;6)-lipid A + ADP + H(+)</text>
        <dbReference type="Rhea" id="RHEA:74071"/>
        <dbReference type="ChEBI" id="CHEBI:15378"/>
        <dbReference type="ChEBI" id="CHEBI:61506"/>
        <dbReference type="ChEBI" id="CHEBI:193068"/>
        <dbReference type="ChEBI" id="CHEBI:193069"/>
        <dbReference type="ChEBI" id="CHEBI:456216"/>
        <dbReference type="EC" id="2.4.99.24"/>
    </reaction>
</comment>
<dbReference type="GO" id="GO:0005829">
    <property type="term" value="C:cytosol"/>
    <property type="evidence" value="ECO:0007669"/>
    <property type="project" value="TreeGrafter"/>
</dbReference>
<evidence type="ECO:0000256" key="3">
    <source>
        <dbReference type="ARBA" id="ARBA00043995"/>
    </source>
</evidence>
<reference evidence="6 7" key="1">
    <citation type="submission" date="2020-02" db="EMBL/GenBank/DDBJ databases">
        <title>Comparative genomics of sulfur disproportionating microorganisms.</title>
        <authorList>
            <person name="Ward L.M."/>
            <person name="Bertran E."/>
            <person name="Johnston D.T."/>
        </authorList>
    </citation>
    <scope>NUCLEOTIDE SEQUENCE [LARGE SCALE GENOMIC DNA]</scope>
    <source>
        <strain evidence="6 7">DSM 100025</strain>
    </source>
</reference>
<organism evidence="6 7">
    <name type="scientific">Dissulfurirhabdus thermomarina</name>
    <dbReference type="NCBI Taxonomy" id="1765737"/>
    <lineage>
        <taxon>Bacteria</taxon>
        <taxon>Deltaproteobacteria</taxon>
        <taxon>Dissulfurirhabdaceae</taxon>
        <taxon>Dissulfurirhabdus</taxon>
    </lineage>
</organism>
<dbReference type="CDD" id="cd03789">
    <property type="entry name" value="GT9_LPS_heptosyltransferase"/>
    <property type="match status" value="1"/>
</dbReference>
<gene>
    <name evidence="6" type="primary">waaF</name>
    <name evidence="6" type="ORF">G3N55_02030</name>
</gene>
<keyword evidence="7" id="KW-1185">Reference proteome</keyword>
<dbReference type="GO" id="GO:0009244">
    <property type="term" value="P:lipopolysaccharide core region biosynthetic process"/>
    <property type="evidence" value="ECO:0007669"/>
    <property type="project" value="TreeGrafter"/>
</dbReference>
<evidence type="ECO:0000313" key="6">
    <source>
        <dbReference type="EMBL" id="NDY41631.1"/>
    </source>
</evidence>
<dbReference type="Gene3D" id="3.40.50.2000">
    <property type="entry name" value="Glycogen Phosphorylase B"/>
    <property type="match status" value="2"/>
</dbReference>
<dbReference type="EMBL" id="JAAGRR010000011">
    <property type="protein sequence ID" value="NDY41631.1"/>
    <property type="molecule type" value="Genomic_DNA"/>
</dbReference>
<evidence type="ECO:0000313" key="7">
    <source>
        <dbReference type="Proteomes" id="UP000469346"/>
    </source>
</evidence>
<dbReference type="PANTHER" id="PTHR30160:SF7">
    <property type="entry name" value="ADP-HEPTOSE--LPS HEPTOSYLTRANSFERASE 2"/>
    <property type="match status" value="1"/>
</dbReference>
<evidence type="ECO:0000256" key="5">
    <source>
        <dbReference type="ARBA" id="ARBA00047503"/>
    </source>
</evidence>
<dbReference type="Pfam" id="PF01075">
    <property type="entry name" value="Glyco_transf_9"/>
    <property type="match status" value="1"/>
</dbReference>
<keyword evidence="1" id="KW-0328">Glycosyltransferase</keyword>
<dbReference type="NCBIfam" id="TIGR02195">
    <property type="entry name" value="heptsyl_trn_II"/>
    <property type="match status" value="1"/>
</dbReference>